<reference evidence="3" key="1">
    <citation type="submission" date="2016-10" db="EMBL/GenBank/DDBJ databases">
        <authorList>
            <person name="Varghese N."/>
            <person name="Submissions S."/>
        </authorList>
    </citation>
    <scope>NUCLEOTIDE SEQUENCE [LARGE SCALE GENOMIC DNA]</scope>
    <source>
        <strain evidence="3">CGMCC 4.3530</strain>
    </source>
</reference>
<dbReference type="AlphaFoldDB" id="A0A1H2U3Q1"/>
<dbReference type="EMBL" id="FNOK01000003">
    <property type="protein sequence ID" value="SDW50842.1"/>
    <property type="molecule type" value="Genomic_DNA"/>
</dbReference>
<sequence length="150" mass="15644">MLDGFRESLGMPLSAMFGLALLGVPRVIAHDLRLASPLVNALLVFVPIAVWPAIVLWLRAPNAFRTLLITGVIYGVLLDVVHQLLWTPAFGGAAPGLDGNLAGVPAPSAEGLLLRAFAFLSGLVTGVLVGAGTGMVGWMIAKAVPGFRKH</sequence>
<keyword evidence="3" id="KW-1185">Reference proteome</keyword>
<evidence type="ECO:0000256" key="1">
    <source>
        <dbReference type="SAM" id="Phobius"/>
    </source>
</evidence>
<feature type="transmembrane region" description="Helical" evidence="1">
    <location>
        <begin position="116"/>
        <end position="141"/>
    </location>
</feature>
<evidence type="ECO:0000313" key="2">
    <source>
        <dbReference type="EMBL" id="SDW50842.1"/>
    </source>
</evidence>
<protein>
    <submittedName>
        <fullName evidence="2">Uncharacterized protein</fullName>
    </submittedName>
</protein>
<proteinExistence type="predicted"/>
<dbReference type="RefSeq" id="WP_177226283.1">
    <property type="nucleotide sequence ID" value="NZ_FNOK01000003.1"/>
</dbReference>
<keyword evidence="1" id="KW-1133">Transmembrane helix</keyword>
<gene>
    <name evidence="2" type="ORF">SAMN05216215_1003320</name>
</gene>
<accession>A0A1H2U3Q1</accession>
<organism evidence="2 3">
    <name type="scientific">Saccharopolyspora shandongensis</name>
    <dbReference type="NCBI Taxonomy" id="418495"/>
    <lineage>
        <taxon>Bacteria</taxon>
        <taxon>Bacillati</taxon>
        <taxon>Actinomycetota</taxon>
        <taxon>Actinomycetes</taxon>
        <taxon>Pseudonocardiales</taxon>
        <taxon>Pseudonocardiaceae</taxon>
        <taxon>Saccharopolyspora</taxon>
    </lineage>
</organism>
<name>A0A1H2U3Q1_9PSEU</name>
<feature type="transmembrane region" description="Helical" evidence="1">
    <location>
        <begin position="39"/>
        <end position="60"/>
    </location>
</feature>
<keyword evidence="1" id="KW-0472">Membrane</keyword>
<evidence type="ECO:0000313" key="3">
    <source>
        <dbReference type="Proteomes" id="UP000199529"/>
    </source>
</evidence>
<keyword evidence="1" id="KW-0812">Transmembrane</keyword>
<feature type="transmembrane region" description="Helical" evidence="1">
    <location>
        <begin position="67"/>
        <end position="86"/>
    </location>
</feature>
<dbReference type="Proteomes" id="UP000199529">
    <property type="component" value="Unassembled WGS sequence"/>
</dbReference>